<evidence type="ECO:0000256" key="1">
    <source>
        <dbReference type="SAM" id="MobiDB-lite"/>
    </source>
</evidence>
<dbReference type="ExpressionAtlas" id="A0A072VP11">
    <property type="expression patterns" value="differential"/>
</dbReference>
<evidence type="ECO:0000313" key="5">
    <source>
        <dbReference type="EnsemblPlants" id="KEH43351"/>
    </source>
</evidence>
<protein>
    <submittedName>
        <fullName evidence="3">DNA-binding protein PD2</fullName>
    </submittedName>
</protein>
<organism evidence="3 6">
    <name type="scientific">Medicago truncatula</name>
    <name type="common">Barrel medic</name>
    <name type="synonym">Medicago tribuloides</name>
    <dbReference type="NCBI Taxonomy" id="3880"/>
    <lineage>
        <taxon>Eukaryota</taxon>
        <taxon>Viridiplantae</taxon>
        <taxon>Streptophyta</taxon>
        <taxon>Embryophyta</taxon>
        <taxon>Tracheophyta</taxon>
        <taxon>Spermatophyta</taxon>
        <taxon>Magnoliopsida</taxon>
        <taxon>eudicotyledons</taxon>
        <taxon>Gunneridae</taxon>
        <taxon>Pentapetalae</taxon>
        <taxon>rosids</taxon>
        <taxon>fabids</taxon>
        <taxon>Fabales</taxon>
        <taxon>Fabaceae</taxon>
        <taxon>Papilionoideae</taxon>
        <taxon>50 kb inversion clade</taxon>
        <taxon>NPAAA clade</taxon>
        <taxon>Hologalegina</taxon>
        <taxon>IRL clade</taxon>
        <taxon>Trifolieae</taxon>
        <taxon>Medicago</taxon>
    </lineage>
</organism>
<name>A0A072VP11_MEDTR</name>
<reference evidence="4" key="5">
    <citation type="journal article" date="2018" name="Nat. Plants">
        <title>Whole-genome landscape of Medicago truncatula symbiotic genes.</title>
        <authorList>
            <person name="Pecrix Y."/>
            <person name="Gamas P."/>
            <person name="Carrere S."/>
        </authorList>
    </citation>
    <scope>NUCLEOTIDE SEQUENCE</scope>
    <source>
        <tissue evidence="4">Leaves</tissue>
    </source>
</reference>
<reference evidence="7" key="4">
    <citation type="journal article" date="2018" name="Nat. Plants">
        <title>Whole-genome landscape of Medicago truncatula symbiotic genes.</title>
        <authorList>
            <person name="Pecrix Y."/>
            <person name="Staton S.E."/>
            <person name="Sallet E."/>
            <person name="Lelandais-Briere C."/>
            <person name="Moreau S."/>
            <person name="Carrere S."/>
            <person name="Blein T."/>
            <person name="Jardinaud M.F."/>
            <person name="Latrasse D."/>
            <person name="Zouine M."/>
            <person name="Zahm M."/>
            <person name="Kreplak J."/>
            <person name="Mayjonade B."/>
            <person name="Satge C."/>
            <person name="Perez M."/>
            <person name="Cauet S."/>
            <person name="Marande W."/>
            <person name="Chantry-Darmon C."/>
            <person name="Lopez-Roques C."/>
            <person name="Bouchez O."/>
            <person name="Berard A."/>
            <person name="Debelle F."/>
            <person name="Munos S."/>
            <person name="Bendahmane A."/>
            <person name="Berges H."/>
            <person name="Niebel A."/>
            <person name="Buitink J."/>
            <person name="Frugier F."/>
            <person name="Benhamed M."/>
            <person name="Crespi M."/>
            <person name="Gouzy J."/>
            <person name="Gamas P."/>
        </authorList>
    </citation>
    <scope>NUCLEOTIDE SEQUENCE [LARGE SCALE GENOMIC DNA]</scope>
    <source>
        <strain evidence="7">cv. Jemalong A17</strain>
    </source>
</reference>
<evidence type="ECO:0000313" key="7">
    <source>
        <dbReference type="Proteomes" id="UP000265566"/>
    </source>
</evidence>
<dbReference type="HOGENOM" id="CLU_041845_0_0_1"/>
<dbReference type="PANTHER" id="PTHR34568:SF1">
    <property type="entry name" value="DNA BINDING PROTEIN"/>
    <property type="match status" value="1"/>
</dbReference>
<dbReference type="Proteomes" id="UP000002051">
    <property type="component" value="Unassembled WGS sequence"/>
</dbReference>
<dbReference type="InterPro" id="IPR058942">
    <property type="entry name" value="AT3G52170-like"/>
</dbReference>
<reference evidence="3 6" key="2">
    <citation type="journal article" date="2014" name="BMC Genomics">
        <title>An improved genome release (version Mt4.0) for the model legume Medicago truncatula.</title>
        <authorList>
            <person name="Tang H."/>
            <person name="Krishnakumar V."/>
            <person name="Bidwell S."/>
            <person name="Rosen B."/>
            <person name="Chan A."/>
            <person name="Zhou S."/>
            <person name="Gentzbittel L."/>
            <person name="Childs K.L."/>
            <person name="Yandell M."/>
            <person name="Gundlach H."/>
            <person name="Mayer K.F."/>
            <person name="Schwartz D.C."/>
            <person name="Town C.D."/>
        </authorList>
    </citation>
    <scope>GENOME REANNOTATION</scope>
    <source>
        <strain evidence="3">A17</strain>
        <strain evidence="5 6">cv. Jemalong A17</strain>
    </source>
</reference>
<reference evidence="5" key="3">
    <citation type="submission" date="2015-04" db="UniProtKB">
        <authorList>
            <consortium name="EnsemblPlants"/>
        </authorList>
    </citation>
    <scope>IDENTIFICATION</scope>
    <source>
        <strain evidence="5">cv. Jemalong A17</strain>
    </source>
</reference>
<keyword evidence="3" id="KW-0238">DNA-binding</keyword>
<proteinExistence type="predicted"/>
<dbReference type="EMBL" id="CM001217">
    <property type="protein sequence ID" value="KEH43351.1"/>
    <property type="molecule type" value="Genomic_DNA"/>
</dbReference>
<feature type="compositionally biased region" description="Basic and acidic residues" evidence="1">
    <location>
        <begin position="397"/>
        <end position="419"/>
    </location>
</feature>
<accession>A0A072VP11</accession>
<dbReference type="PANTHER" id="PTHR34568">
    <property type="entry name" value="RRM DOMAIN-CONTAINING PROTEIN"/>
    <property type="match status" value="1"/>
</dbReference>
<dbReference type="AlphaFoldDB" id="A0A072VP11"/>
<gene>
    <name evidence="5" type="primary">25484852</name>
    <name evidence="3" type="ordered locus">MTR_1g090853</name>
    <name evidence="4" type="ORF">MtrunA17_Chr1g0197601</name>
</gene>
<dbReference type="GO" id="GO:0003677">
    <property type="term" value="F:DNA binding"/>
    <property type="evidence" value="ECO:0007669"/>
    <property type="project" value="UniProtKB-KW"/>
</dbReference>
<dbReference type="STRING" id="3880.A0A072VP11"/>
<evidence type="ECO:0000313" key="4">
    <source>
        <dbReference type="EMBL" id="RHN81309.1"/>
    </source>
</evidence>
<dbReference type="Gramene" id="rna5327">
    <property type="protein sequence ID" value="RHN81309.1"/>
    <property type="gene ID" value="gene5327"/>
</dbReference>
<evidence type="ECO:0000313" key="6">
    <source>
        <dbReference type="Proteomes" id="UP000002051"/>
    </source>
</evidence>
<dbReference type="EMBL" id="PSQE01000001">
    <property type="protein sequence ID" value="RHN81309.1"/>
    <property type="molecule type" value="Genomic_DNA"/>
</dbReference>
<keyword evidence="6" id="KW-1185">Reference proteome</keyword>
<dbReference type="InterPro" id="IPR058941">
    <property type="entry name" value="HTH_AT3G52170-like"/>
</dbReference>
<sequence>MMHSIVKGGWRPTFALAKQNDSEGRKTRIRRSKEERKTMIQSFIQKYQESNSGNFPSITLTHKEVGGSFYTVREIVRDIIQENRVLGPAKFNLEEFNTDQFLEQNPLGSIASGPEHFLGAPSNEGHPELKKVPDTNGPLLSVSYKHYTEAEPQVVDDGHVIDVGHVDLTNKEAIEATVVSDGSYTETEHQVVDYGHVVNGSHVYMTNNKSAEASVVSDGHYTGTELKVVDKGRNIDASEVDVTKKESVEASVVSDEHYYTEAELEIVDKGHGIDGSAVDVINKEPIEATIPKMQVSKPTEPKLNVEQELAAITVPLAKVNALTKDLIVETFPLRSVARNSNGIEGSGELRDSGNSQEKDIKKLAIVDDMKSELNDIKSADNSHLLNEKFESPLGNKKLKEISNPRHDTESANHSTHKEQVSASHQKATTFETNNQIQIEDEAKTNIHGEDLHEADKYRLDGQLGGSSQRRINTTVDRINLESWDGRSKNSAKKESIPLFALLKAIVNAFGKLLSE</sequence>
<dbReference type="Proteomes" id="UP000265566">
    <property type="component" value="Chromosome 1"/>
</dbReference>
<feature type="region of interest" description="Disordered" evidence="1">
    <location>
        <begin position="395"/>
        <end position="425"/>
    </location>
</feature>
<dbReference type="KEGG" id="mtr:25484852"/>
<evidence type="ECO:0000259" key="2">
    <source>
        <dbReference type="Pfam" id="PF25896"/>
    </source>
</evidence>
<evidence type="ECO:0000313" key="3">
    <source>
        <dbReference type="EMBL" id="KEH43351.1"/>
    </source>
</evidence>
<feature type="domain" description="AT3G52170-like helix-turn-helix" evidence="2">
    <location>
        <begin position="32"/>
        <end position="80"/>
    </location>
</feature>
<dbReference type="OrthoDB" id="787154at2759"/>
<dbReference type="Pfam" id="PF25896">
    <property type="entry name" value="HTH_AT3G52170"/>
    <property type="match status" value="1"/>
</dbReference>
<dbReference type="EnsemblPlants" id="KEH43351">
    <property type="protein sequence ID" value="KEH43351"/>
    <property type="gene ID" value="MTR_1g090853"/>
</dbReference>
<reference evidence="3 6" key="1">
    <citation type="journal article" date="2011" name="Nature">
        <title>The Medicago genome provides insight into the evolution of rhizobial symbioses.</title>
        <authorList>
            <person name="Young N.D."/>
            <person name="Debelle F."/>
            <person name="Oldroyd G.E."/>
            <person name="Geurts R."/>
            <person name="Cannon S.B."/>
            <person name="Udvardi M.K."/>
            <person name="Benedito V.A."/>
            <person name="Mayer K.F."/>
            <person name="Gouzy J."/>
            <person name="Schoof H."/>
            <person name="Van de Peer Y."/>
            <person name="Proost S."/>
            <person name="Cook D.R."/>
            <person name="Meyers B.C."/>
            <person name="Spannagl M."/>
            <person name="Cheung F."/>
            <person name="De Mita S."/>
            <person name="Krishnakumar V."/>
            <person name="Gundlach H."/>
            <person name="Zhou S."/>
            <person name="Mudge J."/>
            <person name="Bharti A.K."/>
            <person name="Murray J.D."/>
            <person name="Naoumkina M.A."/>
            <person name="Rosen B."/>
            <person name="Silverstein K.A."/>
            <person name="Tang H."/>
            <person name="Rombauts S."/>
            <person name="Zhao P.X."/>
            <person name="Zhou P."/>
            <person name="Barbe V."/>
            <person name="Bardou P."/>
            <person name="Bechner M."/>
            <person name="Bellec A."/>
            <person name="Berger A."/>
            <person name="Berges H."/>
            <person name="Bidwell S."/>
            <person name="Bisseling T."/>
            <person name="Choisne N."/>
            <person name="Couloux A."/>
            <person name="Denny R."/>
            <person name="Deshpande S."/>
            <person name="Dai X."/>
            <person name="Doyle J.J."/>
            <person name="Dudez A.M."/>
            <person name="Farmer A.D."/>
            <person name="Fouteau S."/>
            <person name="Franken C."/>
            <person name="Gibelin C."/>
            <person name="Gish J."/>
            <person name="Goldstein S."/>
            <person name="Gonzalez A.J."/>
            <person name="Green P.J."/>
            <person name="Hallab A."/>
            <person name="Hartog M."/>
            <person name="Hua A."/>
            <person name="Humphray S.J."/>
            <person name="Jeong D.H."/>
            <person name="Jing Y."/>
            <person name="Jocker A."/>
            <person name="Kenton S.M."/>
            <person name="Kim D.J."/>
            <person name="Klee K."/>
            <person name="Lai H."/>
            <person name="Lang C."/>
            <person name="Lin S."/>
            <person name="Macmil S.L."/>
            <person name="Magdelenat G."/>
            <person name="Matthews L."/>
            <person name="McCorrison J."/>
            <person name="Monaghan E.L."/>
            <person name="Mun J.H."/>
            <person name="Najar F.Z."/>
            <person name="Nicholson C."/>
            <person name="Noirot C."/>
            <person name="O'Bleness M."/>
            <person name="Paule C.R."/>
            <person name="Poulain J."/>
            <person name="Prion F."/>
            <person name="Qin B."/>
            <person name="Qu C."/>
            <person name="Retzel E.F."/>
            <person name="Riddle C."/>
            <person name="Sallet E."/>
            <person name="Samain S."/>
            <person name="Samson N."/>
            <person name="Sanders I."/>
            <person name="Saurat O."/>
            <person name="Scarpelli C."/>
            <person name="Schiex T."/>
            <person name="Segurens B."/>
            <person name="Severin A.J."/>
            <person name="Sherrier D.J."/>
            <person name="Shi R."/>
            <person name="Sims S."/>
            <person name="Singer S.R."/>
            <person name="Sinharoy S."/>
            <person name="Sterck L."/>
            <person name="Viollet A."/>
            <person name="Wang B.B."/>
            <person name="Wang K."/>
            <person name="Wang M."/>
            <person name="Wang X."/>
            <person name="Warfsmann J."/>
            <person name="Weissenbach J."/>
            <person name="White D.D."/>
            <person name="White J.D."/>
            <person name="Wiley G.B."/>
            <person name="Wincker P."/>
            <person name="Xing Y."/>
            <person name="Yang L."/>
            <person name="Yao Z."/>
            <person name="Ying F."/>
            <person name="Zhai J."/>
            <person name="Zhou L."/>
            <person name="Zuber A."/>
            <person name="Denarie J."/>
            <person name="Dixon R.A."/>
            <person name="May G.D."/>
            <person name="Schwartz D.C."/>
            <person name="Rogers J."/>
            <person name="Quetier F."/>
            <person name="Town C.D."/>
            <person name="Roe B.A."/>
        </authorList>
    </citation>
    <scope>NUCLEOTIDE SEQUENCE [LARGE SCALE GENOMIC DNA]</scope>
    <source>
        <strain evidence="3">A17</strain>
        <strain evidence="5 6">cv. Jemalong A17</strain>
    </source>
</reference>